<dbReference type="EMBL" id="CAJVPY010049790">
    <property type="protein sequence ID" value="CAG8813181.1"/>
    <property type="molecule type" value="Genomic_DNA"/>
</dbReference>
<feature type="non-terminal residue" evidence="1">
    <location>
        <position position="192"/>
    </location>
</feature>
<dbReference type="OrthoDB" id="2442791at2759"/>
<gene>
    <name evidence="1" type="ORF">DERYTH_LOCUS25753</name>
</gene>
<evidence type="ECO:0000313" key="1">
    <source>
        <dbReference type="EMBL" id="CAG8813181.1"/>
    </source>
</evidence>
<keyword evidence="2" id="KW-1185">Reference proteome</keyword>
<organism evidence="1 2">
    <name type="scientific">Dentiscutata erythropus</name>
    <dbReference type="NCBI Taxonomy" id="1348616"/>
    <lineage>
        <taxon>Eukaryota</taxon>
        <taxon>Fungi</taxon>
        <taxon>Fungi incertae sedis</taxon>
        <taxon>Mucoromycota</taxon>
        <taxon>Glomeromycotina</taxon>
        <taxon>Glomeromycetes</taxon>
        <taxon>Diversisporales</taxon>
        <taxon>Gigasporaceae</taxon>
        <taxon>Dentiscutata</taxon>
    </lineage>
</organism>
<reference evidence="1" key="1">
    <citation type="submission" date="2021-06" db="EMBL/GenBank/DDBJ databases">
        <authorList>
            <person name="Kallberg Y."/>
            <person name="Tangrot J."/>
            <person name="Rosling A."/>
        </authorList>
    </citation>
    <scope>NUCLEOTIDE SEQUENCE</scope>
    <source>
        <strain evidence="1">MA453B</strain>
    </source>
</reference>
<sequence length="192" mass="22529">MPLSKNLINTNIRVKKQKQTPSTFVWVNEDEIQSDLNQKINNLKLDLINQEETLIAYEYNRKRAIYEYLVRLNKNSSKMAASKASAKIVYIDPAENKGTTIIGWANYWLEHNCLPESQQGKHKKIKSLSDNEDFIKKCHEWIHSQNGITCPSKFKKFVEDTFLKDLDKKTICISTVSQWLRKLGYNYRQIKK</sequence>
<accession>A0A9N9K5R7</accession>
<comment type="caution">
    <text evidence="1">The sequence shown here is derived from an EMBL/GenBank/DDBJ whole genome shotgun (WGS) entry which is preliminary data.</text>
</comment>
<name>A0A9N9K5R7_9GLOM</name>
<dbReference type="AlphaFoldDB" id="A0A9N9K5R7"/>
<protein>
    <submittedName>
        <fullName evidence="1">19402_t:CDS:1</fullName>
    </submittedName>
</protein>
<evidence type="ECO:0000313" key="2">
    <source>
        <dbReference type="Proteomes" id="UP000789405"/>
    </source>
</evidence>
<proteinExistence type="predicted"/>
<dbReference type="Proteomes" id="UP000789405">
    <property type="component" value="Unassembled WGS sequence"/>
</dbReference>